<dbReference type="PANTHER" id="PTHR45831">
    <property type="entry name" value="LD24721P"/>
    <property type="match status" value="1"/>
</dbReference>
<evidence type="ECO:0000256" key="1">
    <source>
        <dbReference type="ARBA" id="ARBA00008175"/>
    </source>
</evidence>
<dbReference type="EMBL" id="GEBQ01027124">
    <property type="protein sequence ID" value="JAT12853.1"/>
    <property type="molecule type" value="Transcribed_RNA"/>
</dbReference>
<gene>
    <name evidence="7" type="ORF">g.45446</name>
    <name evidence="8" type="ORF">g.45448</name>
    <name evidence="9" type="ORF">g.45449</name>
</gene>
<organism evidence="7">
    <name type="scientific">Graphocephala atropunctata</name>
    <dbReference type="NCBI Taxonomy" id="36148"/>
    <lineage>
        <taxon>Eukaryota</taxon>
        <taxon>Metazoa</taxon>
        <taxon>Ecdysozoa</taxon>
        <taxon>Arthropoda</taxon>
        <taxon>Hexapoda</taxon>
        <taxon>Insecta</taxon>
        <taxon>Pterygota</taxon>
        <taxon>Neoptera</taxon>
        <taxon>Paraneoptera</taxon>
        <taxon>Hemiptera</taxon>
        <taxon>Auchenorrhyncha</taxon>
        <taxon>Membracoidea</taxon>
        <taxon>Cicadellidae</taxon>
        <taxon>Cicadellinae</taxon>
        <taxon>Cicadellini</taxon>
        <taxon>Graphocephala</taxon>
    </lineage>
</organism>
<protein>
    <recommendedName>
        <fullName evidence="6">SGTA homodimerisation domain-containing protein</fullName>
    </recommendedName>
</protein>
<dbReference type="AlphaFoldDB" id="A0A1B6KFW2"/>
<comment type="similarity">
    <text evidence="1">Belongs to the SGT family.</text>
</comment>
<dbReference type="GO" id="GO:0016020">
    <property type="term" value="C:membrane"/>
    <property type="evidence" value="ECO:0007669"/>
    <property type="project" value="TreeGrafter"/>
</dbReference>
<dbReference type="SMART" id="SM00028">
    <property type="entry name" value="TPR"/>
    <property type="match status" value="3"/>
</dbReference>
<keyword evidence="3 4" id="KW-0802">TPR repeat</keyword>
<feature type="repeat" description="TPR" evidence="4">
    <location>
        <begin position="135"/>
        <end position="168"/>
    </location>
</feature>
<feature type="region of interest" description="Disordered" evidence="5">
    <location>
        <begin position="300"/>
        <end position="323"/>
    </location>
</feature>
<dbReference type="PROSITE" id="PS50293">
    <property type="entry name" value="TPR_REGION"/>
    <property type="match status" value="1"/>
</dbReference>
<evidence type="ECO:0000313" key="9">
    <source>
        <dbReference type="EMBL" id="JAT22708.1"/>
    </source>
</evidence>
<dbReference type="GO" id="GO:0072380">
    <property type="term" value="C:TRC complex"/>
    <property type="evidence" value="ECO:0007669"/>
    <property type="project" value="TreeGrafter"/>
</dbReference>
<dbReference type="GO" id="GO:0006620">
    <property type="term" value="P:post-translational protein targeting to endoplasmic reticulum membrane"/>
    <property type="evidence" value="ECO:0007669"/>
    <property type="project" value="TreeGrafter"/>
</dbReference>
<dbReference type="PROSITE" id="PS50005">
    <property type="entry name" value="TPR"/>
    <property type="match status" value="3"/>
</dbReference>
<dbReference type="InterPro" id="IPR011990">
    <property type="entry name" value="TPR-like_helical_dom_sf"/>
</dbReference>
<dbReference type="InterPro" id="IPR032374">
    <property type="entry name" value="SGTA_dimer"/>
</dbReference>
<evidence type="ECO:0000313" key="7">
    <source>
        <dbReference type="EMBL" id="JAT10352.1"/>
    </source>
</evidence>
<evidence type="ECO:0000256" key="5">
    <source>
        <dbReference type="SAM" id="MobiDB-lite"/>
    </source>
</evidence>
<keyword evidence="2" id="KW-0677">Repeat</keyword>
<feature type="domain" description="SGTA homodimerisation" evidence="6">
    <location>
        <begin position="5"/>
        <end position="63"/>
    </location>
</feature>
<dbReference type="Pfam" id="PF00515">
    <property type="entry name" value="TPR_1"/>
    <property type="match status" value="3"/>
</dbReference>
<proteinExistence type="inferred from homology"/>
<feature type="repeat" description="TPR" evidence="4">
    <location>
        <begin position="101"/>
        <end position="134"/>
    </location>
</feature>
<accession>A0A1B6KFW2</accession>
<dbReference type="EMBL" id="GEBQ01017269">
    <property type="protein sequence ID" value="JAT22708.1"/>
    <property type="molecule type" value="Transcribed_RNA"/>
</dbReference>
<feature type="compositionally biased region" description="Pro residues" evidence="5">
    <location>
        <begin position="310"/>
        <end position="323"/>
    </location>
</feature>
<dbReference type="InterPro" id="IPR047150">
    <property type="entry name" value="SGT"/>
</dbReference>
<feature type="repeat" description="TPR" evidence="4">
    <location>
        <begin position="169"/>
        <end position="202"/>
    </location>
</feature>
<evidence type="ECO:0000256" key="3">
    <source>
        <dbReference type="ARBA" id="ARBA00022803"/>
    </source>
</evidence>
<evidence type="ECO:0000259" key="6">
    <source>
        <dbReference type="Pfam" id="PF16546"/>
    </source>
</evidence>
<evidence type="ECO:0000256" key="2">
    <source>
        <dbReference type="ARBA" id="ARBA00022737"/>
    </source>
</evidence>
<evidence type="ECO:0000313" key="8">
    <source>
        <dbReference type="EMBL" id="JAT12853.1"/>
    </source>
</evidence>
<dbReference type="InterPro" id="IPR019734">
    <property type="entry name" value="TPR_rpt"/>
</dbReference>
<dbReference type="PANTHER" id="PTHR45831:SF2">
    <property type="entry name" value="LD24721P"/>
    <property type="match status" value="1"/>
</dbReference>
<dbReference type="Pfam" id="PF16546">
    <property type="entry name" value="SGTA_dimer"/>
    <property type="match status" value="1"/>
</dbReference>
<dbReference type="SUPFAM" id="SSF48452">
    <property type="entry name" value="TPR-like"/>
    <property type="match status" value="1"/>
</dbReference>
<dbReference type="Gene3D" id="1.20.5.420">
    <property type="entry name" value="Immunoglobulin FC, subunit C"/>
    <property type="match status" value="1"/>
</dbReference>
<dbReference type="GO" id="GO:0060090">
    <property type="term" value="F:molecular adaptor activity"/>
    <property type="evidence" value="ECO:0007669"/>
    <property type="project" value="TreeGrafter"/>
</dbReference>
<dbReference type="Gene3D" id="1.25.40.10">
    <property type="entry name" value="Tetratricopeptide repeat domain"/>
    <property type="match status" value="1"/>
</dbReference>
<sequence>MEETRKLVYAMLKFLKRQLSEGKLSGECAEGVEVGIQCLEAAYNLRDSEPSLEVPTGLQEIFQQYLAACESYFSGMPLSEDSADASPEASFDVSFESKAAADTLKNEGNSHMSSLNFKEAVICYTKAIQLDPKNAVYYCNRAAASNKLGNYESAIQDCKTALKYDPSYSKAHGRLGLAYASLNQHEEAVKHYKRAVDLEPDNDTYKSNLKHAEEAFNSAPSTSVPYQNVDLATIFTNPNLLSVASQMLGNPSMQSMMSNILSRNLNQEGGGIDALFQASQQLAQHMETENPALVEQLRRHLGGEQQGPQNRPPGPPPGPQGDF</sequence>
<reference evidence="7" key="1">
    <citation type="submission" date="2015-11" db="EMBL/GenBank/DDBJ databases">
        <title>De novo transcriptome assembly of four potential Pierce s Disease insect vectors from Arizona vineyards.</title>
        <authorList>
            <person name="Tassone E.E."/>
        </authorList>
    </citation>
    <scope>NUCLEOTIDE SEQUENCE</scope>
</reference>
<name>A0A1B6KFW2_9HEMI</name>
<evidence type="ECO:0000256" key="4">
    <source>
        <dbReference type="PROSITE-ProRule" id="PRU00339"/>
    </source>
</evidence>
<dbReference type="EMBL" id="GEBQ01029625">
    <property type="protein sequence ID" value="JAT10352.1"/>
    <property type="molecule type" value="Transcribed_RNA"/>
</dbReference>